<sequence length="137" mass="15617">MLANRFPEVAKLLAECWIEIHGRINTRMLSPETRYKAYLVFKLEDKPVAFQNKPIEAAILLSGAEVSKRQVYEQARSGIAGNGDEFPEERGDNWFEVELGEMECTKERGGDLKIHLVEKIADNRRGVIIQGMEIRPT</sequence>
<comment type="caution">
    <text evidence="1">The sequence shown here is derived from an EMBL/GenBank/DDBJ whole genome shotgun (WGS) entry which is preliminary data.</text>
</comment>
<keyword evidence="2" id="KW-1185">Reference proteome</keyword>
<gene>
    <name evidence="1" type="ORF">SLEP1_g47625</name>
</gene>
<dbReference type="Proteomes" id="UP001054252">
    <property type="component" value="Unassembled WGS sequence"/>
</dbReference>
<protein>
    <submittedName>
        <fullName evidence="1">Uncharacterized protein</fullName>
    </submittedName>
</protein>
<proteinExistence type="predicted"/>
<dbReference type="EMBL" id="BPVZ01000137">
    <property type="protein sequence ID" value="GKV39931.1"/>
    <property type="molecule type" value="Genomic_DNA"/>
</dbReference>
<evidence type="ECO:0000313" key="2">
    <source>
        <dbReference type="Proteomes" id="UP001054252"/>
    </source>
</evidence>
<organism evidence="1 2">
    <name type="scientific">Rubroshorea leprosula</name>
    <dbReference type="NCBI Taxonomy" id="152421"/>
    <lineage>
        <taxon>Eukaryota</taxon>
        <taxon>Viridiplantae</taxon>
        <taxon>Streptophyta</taxon>
        <taxon>Embryophyta</taxon>
        <taxon>Tracheophyta</taxon>
        <taxon>Spermatophyta</taxon>
        <taxon>Magnoliopsida</taxon>
        <taxon>eudicotyledons</taxon>
        <taxon>Gunneridae</taxon>
        <taxon>Pentapetalae</taxon>
        <taxon>rosids</taxon>
        <taxon>malvids</taxon>
        <taxon>Malvales</taxon>
        <taxon>Dipterocarpaceae</taxon>
        <taxon>Rubroshorea</taxon>
    </lineage>
</organism>
<evidence type="ECO:0000313" key="1">
    <source>
        <dbReference type="EMBL" id="GKV39931.1"/>
    </source>
</evidence>
<name>A0AAV5LR88_9ROSI</name>
<dbReference type="AlphaFoldDB" id="A0AAV5LR88"/>
<accession>A0AAV5LR88</accession>
<dbReference type="InterPro" id="IPR025886">
    <property type="entry name" value="PP2-like"/>
</dbReference>
<reference evidence="1 2" key="1">
    <citation type="journal article" date="2021" name="Commun. Biol.">
        <title>The genome of Shorea leprosula (Dipterocarpaceae) highlights the ecological relevance of drought in aseasonal tropical rainforests.</title>
        <authorList>
            <person name="Ng K.K.S."/>
            <person name="Kobayashi M.J."/>
            <person name="Fawcett J.A."/>
            <person name="Hatakeyama M."/>
            <person name="Paape T."/>
            <person name="Ng C.H."/>
            <person name="Ang C.C."/>
            <person name="Tnah L.H."/>
            <person name="Lee C.T."/>
            <person name="Nishiyama T."/>
            <person name="Sese J."/>
            <person name="O'Brien M.J."/>
            <person name="Copetti D."/>
            <person name="Mohd Noor M.I."/>
            <person name="Ong R.C."/>
            <person name="Putra M."/>
            <person name="Sireger I.Z."/>
            <person name="Indrioko S."/>
            <person name="Kosugi Y."/>
            <person name="Izuno A."/>
            <person name="Isagi Y."/>
            <person name="Lee S.L."/>
            <person name="Shimizu K.K."/>
        </authorList>
    </citation>
    <scope>NUCLEOTIDE SEQUENCE [LARGE SCALE GENOMIC DNA]</scope>
    <source>
        <strain evidence="1">214</strain>
    </source>
</reference>
<dbReference type="Pfam" id="PF14299">
    <property type="entry name" value="PP2"/>
    <property type="match status" value="1"/>
</dbReference>
<dbReference type="PANTHER" id="PTHR32278:SF111">
    <property type="entry name" value="F-BOX PROTEIN PP2-B12-RELATED"/>
    <property type="match status" value="1"/>
</dbReference>
<dbReference type="PANTHER" id="PTHR32278">
    <property type="entry name" value="F-BOX DOMAIN-CONTAINING PROTEIN"/>
    <property type="match status" value="1"/>
</dbReference>